<dbReference type="RefSeq" id="WP_316790616.1">
    <property type="nucleotide sequence ID" value="NZ_CP053540.1"/>
</dbReference>
<comment type="subcellular location">
    <subcellularLocation>
        <location evidence="2">Membrane</location>
        <topology evidence="2">Multi-pass membrane protein</topology>
    </subcellularLocation>
</comment>
<reference evidence="13" key="1">
    <citation type="submission" date="2020-05" db="EMBL/GenBank/DDBJ databases">
        <authorList>
            <person name="Zhu T."/>
            <person name="Keshari N."/>
            <person name="Lu X."/>
        </authorList>
    </citation>
    <scope>NUCLEOTIDE SEQUENCE</scope>
    <source>
        <strain evidence="13">NK1-22</strain>
    </source>
</reference>
<evidence type="ECO:0000256" key="9">
    <source>
        <dbReference type="ARBA" id="ARBA00023049"/>
    </source>
</evidence>
<keyword evidence="7 11" id="KW-0862">Zinc</keyword>
<feature type="transmembrane region" description="Helical" evidence="11">
    <location>
        <begin position="281"/>
        <end position="301"/>
    </location>
</feature>
<keyword evidence="5 11" id="KW-0812">Transmembrane</keyword>
<dbReference type="GO" id="GO:0006508">
    <property type="term" value="P:proteolysis"/>
    <property type="evidence" value="ECO:0007669"/>
    <property type="project" value="UniProtKB-KW"/>
</dbReference>
<dbReference type="Pfam" id="PF02163">
    <property type="entry name" value="Peptidase_M50"/>
    <property type="match status" value="1"/>
</dbReference>
<feature type="transmembrane region" description="Helical" evidence="11">
    <location>
        <begin position="92"/>
        <end position="111"/>
    </location>
</feature>
<dbReference type="GO" id="GO:0046872">
    <property type="term" value="F:metal ion binding"/>
    <property type="evidence" value="ECO:0007669"/>
    <property type="project" value="UniProtKB-KW"/>
</dbReference>
<accession>A0AA96Y913</accession>
<dbReference type="GO" id="GO:0016020">
    <property type="term" value="C:membrane"/>
    <property type="evidence" value="ECO:0007669"/>
    <property type="project" value="UniProtKB-SubCell"/>
</dbReference>
<dbReference type="PANTHER" id="PTHR42837">
    <property type="entry name" value="REGULATOR OF SIGMA-E PROTEASE RSEP"/>
    <property type="match status" value="1"/>
</dbReference>
<evidence type="ECO:0000256" key="2">
    <source>
        <dbReference type="ARBA" id="ARBA00004141"/>
    </source>
</evidence>
<dbReference type="InterPro" id="IPR004387">
    <property type="entry name" value="Pept_M50_Zn"/>
</dbReference>
<keyword evidence="9 11" id="KW-0482">Metalloprotease</keyword>
<feature type="domain" description="PDZ" evidence="12">
    <location>
        <begin position="128"/>
        <end position="160"/>
    </location>
</feature>
<keyword evidence="11" id="KW-0479">Metal-binding</keyword>
<feature type="transmembrane region" description="Helical" evidence="11">
    <location>
        <begin position="331"/>
        <end position="349"/>
    </location>
</feature>
<keyword evidence="8 11" id="KW-1133">Transmembrane helix</keyword>
<dbReference type="EC" id="3.4.24.-" evidence="11"/>
<dbReference type="Gene3D" id="2.30.42.10">
    <property type="match status" value="1"/>
</dbReference>
<dbReference type="InterPro" id="IPR001478">
    <property type="entry name" value="PDZ"/>
</dbReference>
<evidence type="ECO:0000256" key="11">
    <source>
        <dbReference type="RuleBase" id="RU362031"/>
    </source>
</evidence>
<evidence type="ECO:0000256" key="6">
    <source>
        <dbReference type="ARBA" id="ARBA00022801"/>
    </source>
</evidence>
<gene>
    <name evidence="13" type="primary">rseP</name>
    <name evidence="13" type="ORF">HNI00_03155</name>
</gene>
<dbReference type="EMBL" id="CP053540">
    <property type="protein sequence ID" value="WOB42275.1"/>
    <property type="molecule type" value="Genomic_DNA"/>
</dbReference>
<proteinExistence type="inferred from homology"/>
<dbReference type="NCBIfam" id="TIGR00054">
    <property type="entry name" value="RIP metalloprotease RseP"/>
    <property type="match status" value="2"/>
</dbReference>
<dbReference type="AlphaFoldDB" id="A0AA96Y913"/>
<evidence type="ECO:0000256" key="8">
    <source>
        <dbReference type="ARBA" id="ARBA00022989"/>
    </source>
</evidence>
<name>A0AA96Y913_9CYAN</name>
<dbReference type="PANTHER" id="PTHR42837:SF2">
    <property type="entry name" value="MEMBRANE METALLOPROTEASE ARASP2, CHLOROPLASTIC-RELATED"/>
    <property type="match status" value="1"/>
</dbReference>
<dbReference type="InterPro" id="IPR041489">
    <property type="entry name" value="PDZ_6"/>
</dbReference>
<keyword evidence="6 11" id="KW-0378">Hydrolase</keyword>
<comment type="similarity">
    <text evidence="3 11">Belongs to the peptidase M50B family.</text>
</comment>
<dbReference type="KEGG" id="tog:HNI00_03155"/>
<dbReference type="PROSITE" id="PS50106">
    <property type="entry name" value="PDZ"/>
    <property type="match status" value="1"/>
</dbReference>
<organism evidence="13">
    <name type="scientific">Thermoleptolyngbya oregonensis NK1-22</name>
    <dbReference type="NCBI Taxonomy" id="2547457"/>
    <lineage>
        <taxon>Bacteria</taxon>
        <taxon>Bacillati</taxon>
        <taxon>Cyanobacteriota</taxon>
        <taxon>Cyanophyceae</taxon>
        <taxon>Oculatellales</taxon>
        <taxon>Oculatellaceae</taxon>
        <taxon>Thermoleptolyngbya</taxon>
    </lineage>
</organism>
<sequence length="363" mass="38992">MSVLAAIAVLALLIFVHELGHFLAARLQGIHVNRFSLGFGPILWKYQGPETEYAIRAIPLGGFVGFPDDDPDSDIPPNDPNLMRNRGVLDRAIVISAGVIANLLFAYLVFVTQVAVVGVPQAFNYEPGVLISQVMSTDSPAALAGVQDGDIVLAVNGQSLGEGEAAQKALMEAITTSPNRPINLTVQRNSGQVNLSVTPKPDAEGVGKIGVMLNPNGKVEFRRPNGLFEVFSLAAREFQNEFLKIVRGFVSLITNFSSVSGQVAGPVKIVEQGANLAANDWINLFPFTAIISINLAIINILPLPALDGGQLAFLLIEALRGKPLPTRFQESVMQTGLMLLLGLGVFLIVRDTTQLSFFRNLLQ</sequence>
<dbReference type="SMART" id="SM00228">
    <property type="entry name" value="PDZ"/>
    <property type="match status" value="1"/>
</dbReference>
<dbReference type="Pfam" id="PF17820">
    <property type="entry name" value="PDZ_6"/>
    <property type="match status" value="1"/>
</dbReference>
<keyword evidence="4" id="KW-0645">Protease</keyword>
<dbReference type="CDD" id="cd06163">
    <property type="entry name" value="S2P-M50_PDZ_RseP-like"/>
    <property type="match status" value="1"/>
</dbReference>
<dbReference type="GO" id="GO:0004222">
    <property type="term" value="F:metalloendopeptidase activity"/>
    <property type="evidence" value="ECO:0007669"/>
    <property type="project" value="InterPro"/>
</dbReference>
<evidence type="ECO:0000256" key="4">
    <source>
        <dbReference type="ARBA" id="ARBA00022670"/>
    </source>
</evidence>
<evidence type="ECO:0000256" key="10">
    <source>
        <dbReference type="ARBA" id="ARBA00023136"/>
    </source>
</evidence>
<protein>
    <recommendedName>
        <fullName evidence="11">Zinc metalloprotease</fullName>
        <ecNumber evidence="11">3.4.24.-</ecNumber>
    </recommendedName>
</protein>
<keyword evidence="10 11" id="KW-0472">Membrane</keyword>
<dbReference type="InterPro" id="IPR036034">
    <property type="entry name" value="PDZ_sf"/>
</dbReference>
<dbReference type="InterPro" id="IPR008915">
    <property type="entry name" value="Peptidase_M50"/>
</dbReference>
<evidence type="ECO:0000256" key="7">
    <source>
        <dbReference type="ARBA" id="ARBA00022833"/>
    </source>
</evidence>
<dbReference type="SUPFAM" id="SSF50156">
    <property type="entry name" value="PDZ domain-like"/>
    <property type="match status" value="1"/>
</dbReference>
<evidence type="ECO:0000313" key="13">
    <source>
        <dbReference type="EMBL" id="WOB42275.1"/>
    </source>
</evidence>
<evidence type="ECO:0000256" key="1">
    <source>
        <dbReference type="ARBA" id="ARBA00001947"/>
    </source>
</evidence>
<evidence type="ECO:0000259" key="12">
    <source>
        <dbReference type="PROSITE" id="PS50106"/>
    </source>
</evidence>
<comment type="cofactor">
    <cofactor evidence="1 11">
        <name>Zn(2+)</name>
        <dbReference type="ChEBI" id="CHEBI:29105"/>
    </cofactor>
</comment>
<evidence type="ECO:0000256" key="3">
    <source>
        <dbReference type="ARBA" id="ARBA00007931"/>
    </source>
</evidence>
<evidence type="ECO:0000256" key="5">
    <source>
        <dbReference type="ARBA" id="ARBA00022692"/>
    </source>
</evidence>